<dbReference type="GO" id="GO:0016020">
    <property type="term" value="C:membrane"/>
    <property type="evidence" value="ECO:0007669"/>
    <property type="project" value="TreeGrafter"/>
</dbReference>
<protein>
    <recommendedName>
        <fullName evidence="3">beta-N-acetylhexosaminidase</fullName>
        <ecNumber evidence="3">3.2.1.52</ecNumber>
    </recommendedName>
</protein>
<evidence type="ECO:0000256" key="2">
    <source>
        <dbReference type="ARBA" id="ARBA00006285"/>
    </source>
</evidence>
<dbReference type="InterPro" id="IPR015882">
    <property type="entry name" value="HEX_bac_N"/>
</dbReference>
<evidence type="ECO:0000259" key="7">
    <source>
        <dbReference type="Pfam" id="PF00728"/>
    </source>
</evidence>
<dbReference type="Pfam" id="PF00728">
    <property type="entry name" value="Glyco_hydro_20"/>
    <property type="match status" value="1"/>
</dbReference>
<evidence type="ECO:0000256" key="1">
    <source>
        <dbReference type="ARBA" id="ARBA00001231"/>
    </source>
</evidence>
<evidence type="ECO:0000256" key="5">
    <source>
        <dbReference type="ARBA" id="ARBA00023295"/>
    </source>
</evidence>
<dbReference type="InterPro" id="IPR015883">
    <property type="entry name" value="Glyco_hydro_20_cat"/>
</dbReference>
<dbReference type="PRINTS" id="PR00738">
    <property type="entry name" value="GLHYDRLASE20"/>
</dbReference>
<dbReference type="EMBL" id="PYBW01000001">
    <property type="protein sequence ID" value="PYC88513.1"/>
    <property type="molecule type" value="Genomic_DNA"/>
</dbReference>
<feature type="domain" description="Beta-hexosaminidase bacterial type N-terminal" evidence="8">
    <location>
        <begin position="2"/>
        <end position="123"/>
    </location>
</feature>
<accession>A0A2V4PBL3</accession>
<evidence type="ECO:0000256" key="6">
    <source>
        <dbReference type="PIRSR" id="PIRSR625705-1"/>
    </source>
</evidence>
<dbReference type="Gene3D" id="3.30.379.10">
    <property type="entry name" value="Chitobiase/beta-hexosaminidase domain 2-like"/>
    <property type="match status" value="1"/>
</dbReference>
<name>A0A2V4PBL3_9ACTN</name>
<keyword evidence="10" id="KW-1185">Reference proteome</keyword>
<dbReference type="Proteomes" id="UP000248039">
    <property type="component" value="Unassembled WGS sequence"/>
</dbReference>
<dbReference type="GO" id="GO:0004563">
    <property type="term" value="F:beta-N-acetylhexosaminidase activity"/>
    <property type="evidence" value="ECO:0007669"/>
    <property type="project" value="UniProtKB-EC"/>
</dbReference>
<evidence type="ECO:0000256" key="4">
    <source>
        <dbReference type="ARBA" id="ARBA00022801"/>
    </source>
</evidence>
<comment type="caution">
    <text evidence="9">The sequence shown here is derived from an EMBL/GenBank/DDBJ whole genome shotgun (WGS) entry which is preliminary data.</text>
</comment>
<dbReference type="RefSeq" id="WP_110664431.1">
    <property type="nucleotide sequence ID" value="NZ_PYBW01000001.1"/>
</dbReference>
<dbReference type="Gene3D" id="3.20.20.80">
    <property type="entry name" value="Glycosidases"/>
    <property type="match status" value="1"/>
</dbReference>
<evidence type="ECO:0000256" key="3">
    <source>
        <dbReference type="ARBA" id="ARBA00012663"/>
    </source>
</evidence>
<dbReference type="PANTHER" id="PTHR22600">
    <property type="entry name" value="BETA-HEXOSAMINIDASE"/>
    <property type="match status" value="1"/>
</dbReference>
<gene>
    <name evidence="9" type="ORF">C7C46_00050</name>
</gene>
<dbReference type="CDD" id="cd06563">
    <property type="entry name" value="GH20_chitobiase-like"/>
    <property type="match status" value="1"/>
</dbReference>
<evidence type="ECO:0000313" key="10">
    <source>
        <dbReference type="Proteomes" id="UP000248039"/>
    </source>
</evidence>
<dbReference type="Pfam" id="PF02838">
    <property type="entry name" value="Glyco_hydro_20b"/>
    <property type="match status" value="1"/>
</dbReference>
<dbReference type="InterPro" id="IPR025705">
    <property type="entry name" value="Beta_hexosaminidase_sua/sub"/>
</dbReference>
<dbReference type="InterPro" id="IPR017853">
    <property type="entry name" value="GH"/>
</dbReference>
<dbReference type="OrthoDB" id="9763537at2"/>
<dbReference type="EC" id="3.2.1.52" evidence="3"/>
<keyword evidence="4" id="KW-0378">Hydrolase</keyword>
<feature type="domain" description="Glycoside hydrolase family 20 catalytic" evidence="7">
    <location>
        <begin position="128"/>
        <end position="467"/>
    </location>
</feature>
<dbReference type="SUPFAM" id="SSF51445">
    <property type="entry name" value="(Trans)glycosidases"/>
    <property type="match status" value="1"/>
</dbReference>
<feature type="active site" description="Proton donor" evidence="6">
    <location>
        <position position="292"/>
    </location>
</feature>
<comment type="similarity">
    <text evidence="2">Belongs to the glycosyl hydrolase 20 family.</text>
</comment>
<evidence type="ECO:0000313" key="9">
    <source>
        <dbReference type="EMBL" id="PYC88513.1"/>
    </source>
</evidence>
<keyword evidence="5" id="KW-0326">Glycosidase</keyword>
<comment type="catalytic activity">
    <reaction evidence="1">
        <text>Hydrolysis of terminal non-reducing N-acetyl-D-hexosamine residues in N-acetyl-beta-D-hexosaminides.</text>
        <dbReference type="EC" id="3.2.1.52"/>
    </reaction>
</comment>
<organism evidence="9 10">
    <name type="scientific">Streptomyces tateyamensis</name>
    <dbReference type="NCBI Taxonomy" id="565073"/>
    <lineage>
        <taxon>Bacteria</taxon>
        <taxon>Bacillati</taxon>
        <taxon>Actinomycetota</taxon>
        <taxon>Actinomycetes</taxon>
        <taxon>Kitasatosporales</taxon>
        <taxon>Streptomycetaceae</taxon>
        <taxon>Streptomyces</taxon>
    </lineage>
</organism>
<dbReference type="GO" id="GO:0030203">
    <property type="term" value="P:glycosaminoglycan metabolic process"/>
    <property type="evidence" value="ECO:0007669"/>
    <property type="project" value="TreeGrafter"/>
</dbReference>
<sequence length="501" mass="54816">MIIPRPAQLTELPGRFTIGPVLHLAPGPGAEPAAELLAGYLGTGRARGTIGPAITLRLVPYPDLDPEGYHLEVHPGGVQLAAPTLDGLRNGVQTLRQLLPAAALDPKTAPADAWWWPSVSIRDRPRLRWRGLLLDTSRHFMPLPYLRQTLDRMALHKLNVLHLHLTDDQGWRIEVAGWPLLTEIGAWRTTATGALHGGYYTARELRELVGYAAERGITIIPEFDTPGHARAALAAYPQLGNRPLQRLPVWNEWGISDDIFAVSDLALDFCRQVLDAVMDVFPSRRIHIGGDECPTVAWEHSPTARRRAADLGLSSVSGLHHWFLAQLHDHLAANGRRTMSWDETGHSPGHLPIDVALTAWRDAAHGAAAVARGHQVVMTPHTATYFDYPQRDTPDEPPGQPDGTVTLEQVHAFDALGGGLHPTDPAGDEPGVLGVQGGLWTEYVPTLAHADYLLYPRLCALADRAWATGPVPYDDFLVRLRVHRDRLRALGADAGGPRLVC</sequence>
<evidence type="ECO:0000259" key="8">
    <source>
        <dbReference type="Pfam" id="PF02838"/>
    </source>
</evidence>
<dbReference type="SUPFAM" id="SSF55545">
    <property type="entry name" value="beta-N-acetylhexosaminidase-like domain"/>
    <property type="match status" value="1"/>
</dbReference>
<dbReference type="InterPro" id="IPR029018">
    <property type="entry name" value="Hex-like_dom2"/>
</dbReference>
<dbReference type="PANTHER" id="PTHR22600:SF57">
    <property type="entry name" value="BETA-N-ACETYLHEXOSAMINIDASE"/>
    <property type="match status" value="1"/>
</dbReference>
<dbReference type="GO" id="GO:0005975">
    <property type="term" value="P:carbohydrate metabolic process"/>
    <property type="evidence" value="ECO:0007669"/>
    <property type="project" value="InterPro"/>
</dbReference>
<reference evidence="9 10" key="1">
    <citation type="submission" date="2018-03" db="EMBL/GenBank/DDBJ databases">
        <title>Bioinformatic expansion and discovery of thiopeptide antibiotics.</title>
        <authorList>
            <person name="Schwalen C.J."/>
            <person name="Hudson G.A."/>
            <person name="Mitchell D.A."/>
        </authorList>
    </citation>
    <scope>NUCLEOTIDE SEQUENCE [LARGE SCALE GENOMIC DNA]</scope>
    <source>
        <strain evidence="9 10">ATCC 21389</strain>
    </source>
</reference>
<proteinExistence type="inferred from homology"/>
<dbReference type="AlphaFoldDB" id="A0A2V4PBL3"/>